<dbReference type="AlphaFoldDB" id="A0A059ARY3"/>
<evidence type="ECO:0000256" key="5">
    <source>
        <dbReference type="SAM" id="MobiDB-lite"/>
    </source>
</evidence>
<name>A0A059ARY3_EUCGR</name>
<evidence type="ECO:0000259" key="7">
    <source>
        <dbReference type="Pfam" id="PF12627"/>
    </source>
</evidence>
<feature type="domain" description="tRNA nucleotidyltransferase/poly(A) polymerase RNA and SrmB- binding" evidence="7">
    <location>
        <begin position="254"/>
        <end position="316"/>
    </location>
</feature>
<dbReference type="SUPFAM" id="SSF81891">
    <property type="entry name" value="Poly A polymerase C-terminal region-like"/>
    <property type="match status" value="1"/>
</dbReference>
<dbReference type="PANTHER" id="PTHR43051:SF1">
    <property type="entry name" value="POLYNUCLEOTIDE ADENYLYLTRANSFERASE FAMILY PROTEIN"/>
    <property type="match status" value="1"/>
</dbReference>
<feature type="compositionally biased region" description="Basic and acidic residues" evidence="5">
    <location>
        <begin position="676"/>
        <end position="688"/>
    </location>
</feature>
<dbReference type="EMBL" id="KK198761">
    <property type="protein sequence ID" value="KCW56509.1"/>
    <property type="molecule type" value="Genomic_DNA"/>
</dbReference>
<dbReference type="Gramene" id="KCW56509">
    <property type="protein sequence ID" value="KCW56509"/>
    <property type="gene ID" value="EUGRSUZ_I02230"/>
</dbReference>
<comment type="similarity">
    <text evidence="1 4">Belongs to the tRNA nucleotidyltransferase/poly(A) polymerase family.</text>
</comment>
<dbReference type="InterPro" id="IPR052191">
    <property type="entry name" value="tRNA_ntf/polyA_polymerase_I"/>
</dbReference>
<dbReference type="PANTHER" id="PTHR43051">
    <property type="entry name" value="POLYNUCLEOTIDE ADENYLYLTRANSFERASE FAMILY PROTEIN"/>
    <property type="match status" value="1"/>
</dbReference>
<dbReference type="Pfam" id="PF01743">
    <property type="entry name" value="PolyA_pol"/>
    <property type="match status" value="1"/>
</dbReference>
<dbReference type="InterPro" id="IPR002646">
    <property type="entry name" value="PolA_pol_head_dom"/>
</dbReference>
<dbReference type="GO" id="GO:0097222">
    <property type="term" value="P:mitochondrial mRNA polyadenylation"/>
    <property type="evidence" value="ECO:0000318"/>
    <property type="project" value="GO_Central"/>
</dbReference>
<feature type="compositionally biased region" description="Polar residues" evidence="5">
    <location>
        <begin position="666"/>
        <end position="675"/>
    </location>
</feature>
<dbReference type="GO" id="GO:0001680">
    <property type="term" value="P:tRNA 3'-terminal CCA addition"/>
    <property type="evidence" value="ECO:0007669"/>
    <property type="project" value="UniProtKB-ARBA"/>
</dbReference>
<evidence type="ECO:0000259" key="6">
    <source>
        <dbReference type="Pfam" id="PF01743"/>
    </source>
</evidence>
<evidence type="ECO:0000256" key="4">
    <source>
        <dbReference type="RuleBase" id="RU003953"/>
    </source>
</evidence>
<dbReference type="STRING" id="71139.A0A059ARY3"/>
<evidence type="ECO:0000313" key="8">
    <source>
        <dbReference type="EMBL" id="KCW56509.1"/>
    </source>
</evidence>
<protein>
    <recommendedName>
        <fullName evidence="9">Poly A polymerase head domain-containing protein</fullName>
    </recommendedName>
</protein>
<evidence type="ECO:0008006" key="9">
    <source>
        <dbReference type="Google" id="ProtNLM"/>
    </source>
</evidence>
<dbReference type="GO" id="GO:0005739">
    <property type="term" value="C:mitochondrion"/>
    <property type="evidence" value="ECO:0000318"/>
    <property type="project" value="GO_Central"/>
</dbReference>
<evidence type="ECO:0000256" key="2">
    <source>
        <dbReference type="ARBA" id="ARBA00022679"/>
    </source>
</evidence>
<dbReference type="Gene3D" id="1.10.3090.10">
    <property type="entry name" value="cca-adding enzyme, domain 2"/>
    <property type="match status" value="1"/>
</dbReference>
<keyword evidence="2 4" id="KW-0808">Transferase</keyword>
<evidence type="ECO:0000256" key="1">
    <source>
        <dbReference type="ARBA" id="ARBA00007265"/>
    </source>
</evidence>
<reference evidence="8" key="1">
    <citation type="submission" date="2013-07" db="EMBL/GenBank/DDBJ databases">
        <title>The genome of Eucalyptus grandis.</title>
        <authorList>
            <person name="Schmutz J."/>
            <person name="Hayes R."/>
            <person name="Myburg A."/>
            <person name="Tuskan G."/>
            <person name="Grattapaglia D."/>
            <person name="Rokhsar D.S."/>
        </authorList>
    </citation>
    <scope>NUCLEOTIDE SEQUENCE</scope>
    <source>
        <tissue evidence="8">Leaf extractions</tissue>
    </source>
</reference>
<keyword evidence="4" id="KW-0694">RNA-binding</keyword>
<sequence length="726" mass="81016">MAAAAAASLRAGNGALSRLKALLHLPVSLRLNRTLAGGELQAQEEQAEASSDGAAHLVEIDMSKWKTYDARSCGVTGHSIPKSPWTVLALLRDAGFNAYLVGGCVRDLILKRVPKDFDVITTASLQQVKEKFHRCDIVGKRFPICRVRIKGSVVEVSSFKTIAKRTEGKEKVAFSCKPSGCNKRDFILWRDSMHRDFTINSLFFDLSENKIYDYTNAMEDVRSLKLRTIIPAQLSFEEDCARILRGVRIAARLGLALSRDIEIAIGSLSSSIAGLNKHRLMLEINSILSYGAAEPSLCLLQRLRLLEIILPFHAAYLDQQNRGHSAQSSLMLMRLFFNMDKLVSCNQPSDCTLWIGLLAFHLALVNNPQDASVIWAFASTLHHGKWKGASQFANKHAKLRVNFVPEISGSSTYKSALAERVSNLASLVQESVSILSDTNRLIESMTRYPHSSCSGLVLIQEQVANNVREIFQVLVNDVEFYNDGRECFEINYELLGKGFLRETRHVLGTIILNTMSGGVVQQEEAVEDKKLLDAVGDQQEIVISKQSRHASLSHLIAQEVFKDDNKSSQPVSSSDSLEGSVDEQQKFNGGRCISIEQKVVAKKRRGGLAYKSVEVEECQEFVKAFQSSRREANVVKGERLRINETLAEMKGGTKERVKAVKRHSSKNSASKNQLDITDKHESTSKDVRKQENVLIVERGLKEAKRRKREVLVEEESSRPLLSDIFR</sequence>
<dbReference type="SUPFAM" id="SSF81301">
    <property type="entry name" value="Nucleotidyltransferase"/>
    <property type="match status" value="1"/>
</dbReference>
<dbReference type="OMA" id="KLFFHLD"/>
<organism evidence="8">
    <name type="scientific">Eucalyptus grandis</name>
    <name type="common">Flooded gum</name>
    <dbReference type="NCBI Taxonomy" id="71139"/>
    <lineage>
        <taxon>Eukaryota</taxon>
        <taxon>Viridiplantae</taxon>
        <taxon>Streptophyta</taxon>
        <taxon>Embryophyta</taxon>
        <taxon>Tracheophyta</taxon>
        <taxon>Spermatophyta</taxon>
        <taxon>Magnoliopsida</taxon>
        <taxon>eudicotyledons</taxon>
        <taxon>Gunneridae</taxon>
        <taxon>Pentapetalae</taxon>
        <taxon>rosids</taxon>
        <taxon>malvids</taxon>
        <taxon>Myrtales</taxon>
        <taxon>Myrtaceae</taxon>
        <taxon>Myrtoideae</taxon>
        <taxon>Eucalypteae</taxon>
        <taxon>Eucalyptus</taxon>
    </lineage>
</organism>
<dbReference type="InterPro" id="IPR043519">
    <property type="entry name" value="NT_sf"/>
</dbReference>
<dbReference type="CDD" id="cd05398">
    <property type="entry name" value="NT_ClassII-CCAase"/>
    <property type="match status" value="1"/>
</dbReference>
<dbReference type="InParanoid" id="A0A059ARY3"/>
<dbReference type="eggNOG" id="KOG2159">
    <property type="taxonomic scope" value="Eukaryota"/>
</dbReference>
<dbReference type="Pfam" id="PF12627">
    <property type="entry name" value="PolyA_pol_RNAbd"/>
    <property type="match status" value="1"/>
</dbReference>
<feature type="region of interest" description="Disordered" evidence="5">
    <location>
        <begin position="563"/>
        <end position="583"/>
    </location>
</feature>
<dbReference type="InterPro" id="IPR032828">
    <property type="entry name" value="PolyA_RNA-bd"/>
</dbReference>
<feature type="region of interest" description="Disordered" evidence="5">
    <location>
        <begin position="660"/>
        <end position="688"/>
    </location>
</feature>
<dbReference type="GO" id="GO:0003723">
    <property type="term" value="F:RNA binding"/>
    <property type="evidence" value="ECO:0007669"/>
    <property type="project" value="UniProtKB-KW"/>
</dbReference>
<dbReference type="Gene3D" id="3.30.460.10">
    <property type="entry name" value="Beta Polymerase, domain 2"/>
    <property type="match status" value="1"/>
</dbReference>
<dbReference type="OrthoDB" id="445712at2759"/>
<feature type="compositionally biased region" description="Polar residues" evidence="5">
    <location>
        <begin position="567"/>
        <end position="577"/>
    </location>
</feature>
<feature type="domain" description="Poly A polymerase head" evidence="6">
    <location>
        <begin position="98"/>
        <end position="226"/>
    </location>
</feature>
<dbReference type="KEGG" id="egr:104419581"/>
<keyword evidence="3" id="KW-0547">Nucleotide-binding</keyword>
<dbReference type="GO" id="GO:0016779">
    <property type="term" value="F:nucleotidyltransferase activity"/>
    <property type="evidence" value="ECO:0007669"/>
    <property type="project" value="InterPro"/>
</dbReference>
<dbReference type="FunCoup" id="A0A059ARY3">
    <property type="interactions" value="755"/>
</dbReference>
<accession>A0A059ARY3</accession>
<gene>
    <name evidence="8" type="ORF">EUGRSUZ_I02230</name>
</gene>
<dbReference type="GO" id="GO:0000166">
    <property type="term" value="F:nucleotide binding"/>
    <property type="evidence" value="ECO:0007669"/>
    <property type="project" value="UniProtKB-KW"/>
</dbReference>
<proteinExistence type="inferred from homology"/>
<evidence type="ECO:0000256" key="3">
    <source>
        <dbReference type="ARBA" id="ARBA00022741"/>
    </source>
</evidence>